<gene>
    <name evidence="2" type="ORF">GCM10018793_23540</name>
</gene>
<dbReference type="InterPro" id="IPR009081">
    <property type="entry name" value="PP-bd_ACP"/>
</dbReference>
<evidence type="ECO:0000313" key="3">
    <source>
        <dbReference type="Proteomes" id="UP000603708"/>
    </source>
</evidence>
<name>A0A919G2S3_9ACTN</name>
<evidence type="ECO:0000259" key="1">
    <source>
        <dbReference type="PROSITE" id="PS50075"/>
    </source>
</evidence>
<feature type="domain" description="Carrier" evidence="1">
    <location>
        <begin position="6"/>
        <end position="81"/>
    </location>
</feature>
<organism evidence="2 3">
    <name type="scientific">Streptomyces sulfonofaciens</name>
    <dbReference type="NCBI Taxonomy" id="68272"/>
    <lineage>
        <taxon>Bacteria</taxon>
        <taxon>Bacillati</taxon>
        <taxon>Actinomycetota</taxon>
        <taxon>Actinomycetes</taxon>
        <taxon>Kitasatosporales</taxon>
        <taxon>Streptomycetaceae</taxon>
        <taxon>Streptomyces</taxon>
    </lineage>
</organism>
<sequence length="91" mass="9389">MVAEHDEVMGRLSEVCAKVMSVPRESVLPQARLVADLGADSLDLTELDVAVRDVFGVVPAPSDVHRVATVADVADLVVRLLGGGRAGGAVA</sequence>
<dbReference type="EMBL" id="BNCD01000005">
    <property type="protein sequence ID" value="GHH76851.1"/>
    <property type="molecule type" value="Genomic_DNA"/>
</dbReference>
<dbReference type="Proteomes" id="UP000603708">
    <property type="component" value="Unassembled WGS sequence"/>
</dbReference>
<accession>A0A919G2S3</accession>
<dbReference type="AlphaFoldDB" id="A0A919G2S3"/>
<proteinExistence type="predicted"/>
<dbReference type="RefSeq" id="WP_189930891.1">
    <property type="nucleotide sequence ID" value="NZ_BNCD01000005.1"/>
</dbReference>
<comment type="caution">
    <text evidence="2">The sequence shown here is derived from an EMBL/GenBank/DDBJ whole genome shotgun (WGS) entry which is preliminary data.</text>
</comment>
<protein>
    <recommendedName>
        <fullName evidence="1">Carrier domain-containing protein</fullName>
    </recommendedName>
</protein>
<reference evidence="2" key="1">
    <citation type="journal article" date="2014" name="Int. J. Syst. Evol. Microbiol.">
        <title>Complete genome sequence of Corynebacterium casei LMG S-19264T (=DSM 44701T), isolated from a smear-ripened cheese.</title>
        <authorList>
            <consortium name="US DOE Joint Genome Institute (JGI-PGF)"/>
            <person name="Walter F."/>
            <person name="Albersmeier A."/>
            <person name="Kalinowski J."/>
            <person name="Ruckert C."/>
        </authorList>
    </citation>
    <scope>NUCLEOTIDE SEQUENCE</scope>
    <source>
        <strain evidence="2">JCM 5069</strain>
    </source>
</reference>
<evidence type="ECO:0000313" key="2">
    <source>
        <dbReference type="EMBL" id="GHH76851.1"/>
    </source>
</evidence>
<dbReference type="Pfam" id="PF00550">
    <property type="entry name" value="PP-binding"/>
    <property type="match status" value="1"/>
</dbReference>
<dbReference type="InterPro" id="IPR036736">
    <property type="entry name" value="ACP-like_sf"/>
</dbReference>
<dbReference type="PROSITE" id="PS50075">
    <property type="entry name" value="CARRIER"/>
    <property type="match status" value="1"/>
</dbReference>
<dbReference type="Gene3D" id="1.10.1200.10">
    <property type="entry name" value="ACP-like"/>
    <property type="match status" value="1"/>
</dbReference>
<dbReference type="SUPFAM" id="SSF47336">
    <property type="entry name" value="ACP-like"/>
    <property type="match status" value="1"/>
</dbReference>
<keyword evidence="3" id="KW-1185">Reference proteome</keyword>
<reference evidence="2" key="2">
    <citation type="submission" date="2020-09" db="EMBL/GenBank/DDBJ databases">
        <authorList>
            <person name="Sun Q."/>
            <person name="Ohkuma M."/>
        </authorList>
    </citation>
    <scope>NUCLEOTIDE SEQUENCE</scope>
    <source>
        <strain evidence="2">JCM 5069</strain>
    </source>
</reference>